<dbReference type="SUPFAM" id="SSF53756">
    <property type="entry name" value="UDP-Glycosyltransferase/glycogen phosphorylase"/>
    <property type="match status" value="3"/>
</dbReference>
<keyword evidence="14" id="KW-1185">Reference proteome</keyword>
<keyword evidence="10" id="KW-0472">Membrane</keyword>
<dbReference type="EC" id="2.4.1.17" evidence="3"/>
<keyword evidence="11" id="KW-0325">Glycoprotein</keyword>
<dbReference type="OrthoDB" id="5835829at2759"/>
<evidence type="ECO:0000256" key="7">
    <source>
        <dbReference type="ARBA" id="ARBA00022729"/>
    </source>
</evidence>
<keyword evidence="5" id="KW-0808">Transferase</keyword>
<keyword evidence="7" id="KW-0732">Signal</keyword>
<dbReference type="InterPro" id="IPR002213">
    <property type="entry name" value="UDP_glucos_trans"/>
</dbReference>
<evidence type="ECO:0000256" key="1">
    <source>
        <dbReference type="ARBA" id="ARBA00004586"/>
    </source>
</evidence>
<dbReference type="InterPro" id="IPR035595">
    <property type="entry name" value="UDP_glycos_trans_CS"/>
</dbReference>
<evidence type="ECO:0000256" key="11">
    <source>
        <dbReference type="ARBA" id="ARBA00023180"/>
    </source>
</evidence>
<dbReference type="FunFam" id="3.40.50.2000:FF:000081">
    <property type="entry name" value="UDP-glucuronosyltransferase 2A2"/>
    <property type="match status" value="2"/>
</dbReference>
<evidence type="ECO:0000256" key="3">
    <source>
        <dbReference type="ARBA" id="ARBA00012544"/>
    </source>
</evidence>
<dbReference type="InterPro" id="IPR050271">
    <property type="entry name" value="UDP-glycosyltransferase"/>
</dbReference>
<dbReference type="CDD" id="cd03784">
    <property type="entry name" value="GT1_Gtf-like"/>
    <property type="match status" value="1"/>
</dbReference>
<dbReference type="Proteomes" id="UP000237246">
    <property type="component" value="Unassembled WGS sequence"/>
</dbReference>
<accession>A0A2P4SX87</accession>
<dbReference type="Pfam" id="PF00201">
    <property type="entry name" value="UDPGT"/>
    <property type="match status" value="3"/>
</dbReference>
<comment type="subcellular location">
    <subcellularLocation>
        <location evidence="12">Endomembrane system</location>
        <topology evidence="12">Single-pass membrane protein</topology>
    </subcellularLocation>
    <subcellularLocation>
        <location evidence="1">Endoplasmic reticulum membrane</location>
    </subcellularLocation>
</comment>
<dbReference type="EMBL" id="PPHD01018372">
    <property type="protein sequence ID" value="POI28706.1"/>
    <property type="molecule type" value="Genomic_DNA"/>
</dbReference>
<evidence type="ECO:0000256" key="12">
    <source>
        <dbReference type="ARBA" id="ARBA00037847"/>
    </source>
</evidence>
<keyword evidence="8" id="KW-0256">Endoplasmic reticulum</keyword>
<dbReference type="PROSITE" id="PS00375">
    <property type="entry name" value="UDPGT"/>
    <property type="match status" value="1"/>
</dbReference>
<evidence type="ECO:0000256" key="10">
    <source>
        <dbReference type="ARBA" id="ARBA00023136"/>
    </source>
</evidence>
<evidence type="ECO:0000313" key="14">
    <source>
        <dbReference type="Proteomes" id="UP000237246"/>
    </source>
</evidence>
<dbReference type="FunFam" id="3.40.50.2000:FF:000001">
    <property type="entry name" value="UDP-glucuronosyltransferase"/>
    <property type="match status" value="1"/>
</dbReference>
<keyword evidence="9" id="KW-1133">Transmembrane helix</keyword>
<dbReference type="PANTHER" id="PTHR48043">
    <property type="entry name" value="EG:EG0003.4 PROTEIN-RELATED"/>
    <property type="match status" value="1"/>
</dbReference>
<dbReference type="GO" id="GO:0015020">
    <property type="term" value="F:glucuronosyltransferase activity"/>
    <property type="evidence" value="ECO:0007669"/>
    <property type="project" value="UniProtKB-EC"/>
</dbReference>
<dbReference type="GO" id="GO:0005789">
    <property type="term" value="C:endoplasmic reticulum membrane"/>
    <property type="evidence" value="ECO:0007669"/>
    <property type="project" value="UniProtKB-SubCell"/>
</dbReference>
<comment type="caution">
    <text evidence="13">The sequence shown here is derived from an EMBL/GenBank/DDBJ whole genome shotgun (WGS) entry which is preliminary data.</text>
</comment>
<evidence type="ECO:0000256" key="6">
    <source>
        <dbReference type="ARBA" id="ARBA00022692"/>
    </source>
</evidence>
<dbReference type="AlphaFoldDB" id="A0A2P4SX87"/>
<reference evidence="13 14" key="1">
    <citation type="submission" date="2018-01" db="EMBL/GenBank/DDBJ databases">
        <title>Comparison of the Chinese Bamboo Partridge and Red Junglefowl genome sequences highlights the importance of demography in genome evolution.</title>
        <authorList>
            <person name="Tiley G.P."/>
            <person name="Kimball R.T."/>
            <person name="Braun E.L."/>
            <person name="Burleigh J.G."/>
        </authorList>
    </citation>
    <scope>NUCLEOTIDE SEQUENCE [LARGE SCALE GENOMIC DNA]</scope>
    <source>
        <strain evidence="13">RTK389</strain>
        <tissue evidence="13">Blood</tissue>
    </source>
</reference>
<evidence type="ECO:0000256" key="9">
    <source>
        <dbReference type="ARBA" id="ARBA00022989"/>
    </source>
</evidence>
<evidence type="ECO:0000313" key="13">
    <source>
        <dbReference type="EMBL" id="POI28706.1"/>
    </source>
</evidence>
<dbReference type="PANTHER" id="PTHR48043:SF140">
    <property type="entry name" value="UDP-GLUCURONOSYLTRANSFERASE 2A1"/>
    <property type="match status" value="1"/>
</dbReference>
<evidence type="ECO:0000256" key="5">
    <source>
        <dbReference type="ARBA" id="ARBA00022679"/>
    </source>
</evidence>
<evidence type="ECO:0000256" key="2">
    <source>
        <dbReference type="ARBA" id="ARBA00009995"/>
    </source>
</evidence>
<name>A0A2P4SX87_BAMTH</name>
<evidence type="ECO:0000256" key="8">
    <source>
        <dbReference type="ARBA" id="ARBA00022824"/>
    </source>
</evidence>
<comment type="similarity">
    <text evidence="2">Belongs to the UDP-glycosyltransferase family.</text>
</comment>
<evidence type="ECO:0000256" key="4">
    <source>
        <dbReference type="ARBA" id="ARBA00022676"/>
    </source>
</evidence>
<gene>
    <name evidence="13" type="ORF">CIB84_007544</name>
</gene>
<sequence length="915" mass="104173">MATKATSSKKCLQLLAFHVALVAPVFCGNVLIWPTEGSHWLNVKMVIRELIRRGHSVTILVSNASLFIQPKAETTEKFEVFNVPFKKDTIANLIEDIMALWLNNRPTASTFWQFYKELGKLSKSWHQVNRQMCDAVLTNQELMAHLQGSGYDLLLSDPVTLCGDLVALKLALPFVYSLRFSPASTVERHCGKIPAPPSYTPAALSELTDHMSFGERIKNILSYHLQDYIFQNYWGEWDIYYSKILGKKVAVLWMLAVLGSVSGGKVLVWPVDNSHWLNVEYILHELVARGHEVTVLLPSCFLILNGTQPSPFQFEMVEVPISRSEMAAAMDEGFYFWFYEERRLPFWESLYKMIDLLRKFENITRTICDAVLNDKVLLERLRTSAFDVLLADPLMPSGELFAEKLGIPLVYTIRFSMGNTVERLCGGLPAPPSYVPASLSSLTDKMTFTERLKNMLSYALQDLAYHYLLWGHWSQFYSDVLANNPGKNKHYLFLATGKTIQVVVWPTDASHWINMKVLLEELILRGHEVTVLVPSINMLIDYQDTSSPFTFEVLKVNITQETFDAMMVDFLDLWINDLPNLFPWEVIWRMKEAIYSFSNLSKHSCDALVSNHQLIAKLYQAKFDVLIADPLAVCGELAAQLLEIPFVYSFRFSEGNVVERLCGGLPSPPSYVPASTTGLTDQMSFVERLWNFFFYLSMDLFFLKFWRDEWDGYYSNVLGRPTTLCETMGKAEIWLIRTYWDFEFPRPFLPNFEFVGGLHCQPAKPLPKEIEEFVQSSGEHGIVVFSLGSMVYNLTSERSNVIARALSQLPQNVLWRYKGKKPEALGSNTRIYDWIPQNDLLGHPLTKAFITHGGTNGIYEAIYHGIPMVGIPMFADQHDNVAHMRAKGAAVELDFSTLTTQDLVDAVNTVINNST</sequence>
<organism evidence="13 14">
    <name type="scientific">Bambusicola thoracicus</name>
    <name type="common">Chinese bamboo-partridge</name>
    <name type="synonym">Perdix thoracica</name>
    <dbReference type="NCBI Taxonomy" id="9083"/>
    <lineage>
        <taxon>Eukaryota</taxon>
        <taxon>Metazoa</taxon>
        <taxon>Chordata</taxon>
        <taxon>Craniata</taxon>
        <taxon>Vertebrata</taxon>
        <taxon>Euteleostomi</taxon>
        <taxon>Archelosauria</taxon>
        <taxon>Archosauria</taxon>
        <taxon>Dinosauria</taxon>
        <taxon>Saurischia</taxon>
        <taxon>Theropoda</taxon>
        <taxon>Coelurosauria</taxon>
        <taxon>Aves</taxon>
        <taxon>Neognathae</taxon>
        <taxon>Galloanserae</taxon>
        <taxon>Galliformes</taxon>
        <taxon>Phasianidae</taxon>
        <taxon>Perdicinae</taxon>
        <taxon>Bambusicola</taxon>
    </lineage>
</organism>
<dbReference type="FunFam" id="3.40.50.2000:FF:000066">
    <property type="entry name" value="UDP-glucuronosyltransferase 1-1"/>
    <property type="match status" value="1"/>
</dbReference>
<dbReference type="Gene3D" id="3.40.50.2000">
    <property type="entry name" value="Glycogen Phosphorylase B"/>
    <property type="match status" value="4"/>
</dbReference>
<keyword evidence="6" id="KW-0812">Transmembrane</keyword>
<proteinExistence type="inferred from homology"/>
<protein>
    <recommendedName>
        <fullName evidence="3">glucuronosyltransferase</fullName>
        <ecNumber evidence="3">2.4.1.17</ecNumber>
    </recommendedName>
</protein>
<keyword evidence="4" id="KW-0328">Glycosyltransferase</keyword>